<dbReference type="GeneID" id="13292873"/>
<dbReference type="VEuPathDB" id="FungiDB:LEMA_P075230.1"/>
<proteinExistence type="predicted"/>
<dbReference type="OrthoDB" id="3750421at2759"/>
<reference evidence="3" key="1">
    <citation type="journal article" date="2011" name="Nat. Commun.">
        <title>Effector diversification within compartments of the Leptosphaeria maculans genome affected by Repeat-Induced Point mutations.</title>
        <authorList>
            <person name="Rouxel T."/>
            <person name="Grandaubert J."/>
            <person name="Hane J.K."/>
            <person name="Hoede C."/>
            <person name="van de Wouw A.P."/>
            <person name="Couloux A."/>
            <person name="Dominguez V."/>
            <person name="Anthouard V."/>
            <person name="Bally P."/>
            <person name="Bourras S."/>
            <person name="Cozijnsen A.J."/>
            <person name="Ciuffetti L.M."/>
            <person name="Degrave A."/>
            <person name="Dilmaghani A."/>
            <person name="Duret L."/>
            <person name="Fudal I."/>
            <person name="Goodwin S.B."/>
            <person name="Gout L."/>
            <person name="Glaser N."/>
            <person name="Linglin J."/>
            <person name="Kema G.H.J."/>
            <person name="Lapalu N."/>
            <person name="Lawrence C.B."/>
            <person name="May K."/>
            <person name="Meyer M."/>
            <person name="Ollivier B."/>
            <person name="Poulain J."/>
            <person name="Schoch C.L."/>
            <person name="Simon A."/>
            <person name="Spatafora J.W."/>
            <person name="Stachowiak A."/>
            <person name="Turgeon B.G."/>
            <person name="Tyler B.M."/>
            <person name="Vincent D."/>
            <person name="Weissenbach J."/>
            <person name="Amselem J."/>
            <person name="Quesneville H."/>
            <person name="Oliver R.P."/>
            <person name="Wincker P."/>
            <person name="Balesdent M.-H."/>
            <person name="Howlett B.J."/>
        </authorList>
    </citation>
    <scope>NUCLEOTIDE SEQUENCE [LARGE SCALE GENOMIC DNA]</scope>
    <source>
        <strain evidence="3">JN3 / isolate v23.1.3 / race Av1-4-5-6-7-8</strain>
    </source>
</reference>
<dbReference type="AlphaFoldDB" id="E5A8I9"/>
<dbReference type="HOGENOM" id="CLU_347500_0_0_1"/>
<protein>
    <submittedName>
        <fullName evidence="2">Predicted protein</fullName>
    </submittedName>
</protein>
<feature type="compositionally biased region" description="Basic and acidic residues" evidence="1">
    <location>
        <begin position="595"/>
        <end position="617"/>
    </location>
</feature>
<organism evidence="3">
    <name type="scientific">Leptosphaeria maculans (strain JN3 / isolate v23.1.3 / race Av1-4-5-6-7-8)</name>
    <name type="common">Blackleg fungus</name>
    <name type="synonym">Phoma lingam</name>
    <dbReference type="NCBI Taxonomy" id="985895"/>
    <lineage>
        <taxon>Eukaryota</taxon>
        <taxon>Fungi</taxon>
        <taxon>Dikarya</taxon>
        <taxon>Ascomycota</taxon>
        <taxon>Pezizomycotina</taxon>
        <taxon>Dothideomycetes</taxon>
        <taxon>Pleosporomycetidae</taxon>
        <taxon>Pleosporales</taxon>
        <taxon>Pleosporineae</taxon>
        <taxon>Leptosphaeriaceae</taxon>
        <taxon>Plenodomus</taxon>
        <taxon>Plenodomus lingam/Leptosphaeria maculans species complex</taxon>
    </lineage>
</organism>
<feature type="region of interest" description="Disordered" evidence="1">
    <location>
        <begin position="1"/>
        <end position="26"/>
    </location>
</feature>
<dbReference type="EMBL" id="FP929137">
    <property type="protein sequence ID" value="CBX99934.1"/>
    <property type="molecule type" value="Genomic_DNA"/>
</dbReference>
<accession>E5A8I9</accession>
<keyword evidence="3" id="KW-1185">Reference proteome</keyword>
<dbReference type="InParanoid" id="E5A8I9"/>
<sequence>MLVEPASKGEQTKAPTAHETPPRSPDNSQCFWSFVMYLIYLRSARLHLLALDGTSRLLWHHAGSLEFIVGASKVKTRSSKTLLSLSSISSSLSLSSLPSILLSDLEESNIQPRPRLVRIRHTLIVSLPLPEYLGGPKRTPPPMPVLPTYDRAFWVIQALGLKRLDNDSHNPRFVVPAVTALAKEAARLAITLPRSLTLLTDAACDDSTLKIELDDVLSRLGPQIWGSGANRTWLLNARGANGYEKDLEFENEGDRAVIVHHLRNWIFLKAWNIIRNNTRPQEHEPARQSSSATFAEIWTRARNGDALIKRWRRCSPRLLAVGHTVASLPYGLTIHGEQPTEINTASSEALHSAAASQVPSSEIFVQYLEPSHLPLDKYWTIEEWTYISEDPFSISETIWEHVGYNQDANFPELVALRDHIRELGLQIYSQLLKEDVHKCAAESHYLEEETDILLDLYAPQLWGMDADRSFTGPNDFEGPYQKVLVYEDADDRKILCLHIHQLVFLGALSTMRDLGDSQSLTLSGQEWLDQQQALLAEKCVLPWKTYEPLSNQDGHVPPHGLKRSYSSASGSSAEPYESDKENVNSSPLVIPASAVEKRPAKRQKTDHDVPSLKEEPTSPKPKPFAYTGNCPLTASMLDYMHNYGSPTFDEQSALCSIEFRLAKLPSASHMALYNTTFTVVLSEWIHFRYAITAVEREILATCKDGDKYQGPSATAQMIQKSLLLIQLRQARDAYQASTELRLSAEHLLCVGFQQFEETAVEGEKVSKALKDGFIRLGEQLLALGESLGDGSSIFMGVVGTGGVEVPGWRTGF</sequence>
<dbReference type="Proteomes" id="UP000002668">
    <property type="component" value="Genome"/>
</dbReference>
<name>E5A8I9_LEPMJ</name>
<evidence type="ECO:0000313" key="2">
    <source>
        <dbReference type="EMBL" id="CBX99934.1"/>
    </source>
</evidence>
<evidence type="ECO:0000313" key="3">
    <source>
        <dbReference type="Proteomes" id="UP000002668"/>
    </source>
</evidence>
<gene>
    <name evidence="2" type="ORF">LEMA_P075230.1</name>
</gene>
<evidence type="ECO:0000256" key="1">
    <source>
        <dbReference type="SAM" id="MobiDB-lite"/>
    </source>
</evidence>
<feature type="region of interest" description="Disordered" evidence="1">
    <location>
        <begin position="551"/>
        <end position="625"/>
    </location>
</feature>
<feature type="compositionally biased region" description="Low complexity" evidence="1">
    <location>
        <begin position="564"/>
        <end position="575"/>
    </location>
</feature>